<gene>
    <name evidence="6" type="ORF">DEJ49_02275</name>
</gene>
<evidence type="ECO:0000313" key="7">
    <source>
        <dbReference type="Proteomes" id="UP000324015"/>
    </source>
</evidence>
<reference evidence="6 7" key="1">
    <citation type="submission" date="2018-05" db="EMBL/GenBank/DDBJ databases">
        <title>Streptomyces venezuelae.</title>
        <authorList>
            <person name="Kim W."/>
            <person name="Lee N."/>
            <person name="Cho B.-K."/>
        </authorList>
    </citation>
    <scope>NUCLEOTIDE SEQUENCE [LARGE SCALE GENOMIC DNA]</scope>
    <source>
        <strain evidence="6 7">ATCC 14585</strain>
    </source>
</reference>
<dbReference type="GO" id="GO:0005737">
    <property type="term" value="C:cytoplasm"/>
    <property type="evidence" value="ECO:0007669"/>
    <property type="project" value="InterPro"/>
</dbReference>
<keyword evidence="1 4" id="KW-0378">Hydrolase</keyword>
<proteinExistence type="predicted"/>
<dbReference type="PANTHER" id="PTHR42872">
    <property type="entry name" value="PROTEIN-GLUTAMATE METHYLESTERASE/PROTEIN-GLUTAMINE GLUTAMINASE"/>
    <property type="match status" value="1"/>
</dbReference>
<dbReference type="InterPro" id="IPR000673">
    <property type="entry name" value="Sig_transdc_resp-reg_Me-estase"/>
</dbReference>
<dbReference type="Pfam" id="PF01339">
    <property type="entry name" value="CheB_methylest"/>
    <property type="match status" value="1"/>
</dbReference>
<evidence type="ECO:0000313" key="6">
    <source>
        <dbReference type="EMBL" id="QES39956.1"/>
    </source>
</evidence>
<evidence type="ECO:0000259" key="5">
    <source>
        <dbReference type="PROSITE" id="PS50122"/>
    </source>
</evidence>
<dbReference type="Gene3D" id="3.40.50.180">
    <property type="entry name" value="Methylesterase CheB, C-terminal domain"/>
    <property type="match status" value="1"/>
</dbReference>
<sequence>MSAAEQSPSAAFDVVCMTASLGGVSAYREILSSLPDSFPAALVLVQHRPVRQVDSLVKVLQYRSALPVRLLRDADRLTPGVVHVVPAGRWAAFSPEGTVTLHPVHDHCQADPMFASAAAAFGPRLLVAVLTGRQQDGALGVRHVRGAGGRALAQDLATSEASGMPSAAMATGCIDFVLPLPVLAHALVSLVMVPGAADMLRVSLPPWAAVIPPAMAT</sequence>
<feature type="domain" description="CheB-type methylesterase" evidence="5">
    <location>
        <begin position="8"/>
        <end position="194"/>
    </location>
</feature>
<dbReference type="GO" id="GO:0000156">
    <property type="term" value="F:phosphorelay response regulator activity"/>
    <property type="evidence" value="ECO:0007669"/>
    <property type="project" value="InterPro"/>
</dbReference>
<feature type="active site" evidence="4">
    <location>
        <position position="47"/>
    </location>
</feature>
<evidence type="ECO:0000256" key="3">
    <source>
        <dbReference type="ARBA" id="ARBA00048267"/>
    </source>
</evidence>
<protein>
    <recommendedName>
        <fullName evidence="2">protein-glutamate methylesterase</fullName>
        <ecNumber evidence="2">3.1.1.61</ecNumber>
    </recommendedName>
</protein>
<dbReference type="PROSITE" id="PS50122">
    <property type="entry name" value="CHEB"/>
    <property type="match status" value="1"/>
</dbReference>
<dbReference type="InterPro" id="IPR035909">
    <property type="entry name" value="CheB_C"/>
</dbReference>
<keyword evidence="4" id="KW-0145">Chemotaxis</keyword>
<dbReference type="GO" id="GO:0008984">
    <property type="term" value="F:protein-glutamate methylesterase activity"/>
    <property type="evidence" value="ECO:0007669"/>
    <property type="project" value="UniProtKB-EC"/>
</dbReference>
<comment type="catalytic activity">
    <reaction evidence="3">
        <text>[protein]-L-glutamate 5-O-methyl ester + H2O = L-glutamyl-[protein] + methanol + H(+)</text>
        <dbReference type="Rhea" id="RHEA:23236"/>
        <dbReference type="Rhea" id="RHEA-COMP:10208"/>
        <dbReference type="Rhea" id="RHEA-COMP:10311"/>
        <dbReference type="ChEBI" id="CHEBI:15377"/>
        <dbReference type="ChEBI" id="CHEBI:15378"/>
        <dbReference type="ChEBI" id="CHEBI:17790"/>
        <dbReference type="ChEBI" id="CHEBI:29973"/>
        <dbReference type="ChEBI" id="CHEBI:82795"/>
        <dbReference type="EC" id="3.1.1.61"/>
    </reaction>
</comment>
<dbReference type="Proteomes" id="UP000324015">
    <property type="component" value="Chromosome"/>
</dbReference>
<organism evidence="6 7">
    <name type="scientific">Streptomyces venezuelae</name>
    <dbReference type="NCBI Taxonomy" id="54571"/>
    <lineage>
        <taxon>Bacteria</taxon>
        <taxon>Bacillati</taxon>
        <taxon>Actinomycetota</taxon>
        <taxon>Actinomycetes</taxon>
        <taxon>Kitasatosporales</taxon>
        <taxon>Streptomycetaceae</taxon>
        <taxon>Streptomyces</taxon>
    </lineage>
</organism>
<dbReference type="GO" id="GO:0006935">
    <property type="term" value="P:chemotaxis"/>
    <property type="evidence" value="ECO:0007669"/>
    <property type="project" value="UniProtKB-UniRule"/>
</dbReference>
<dbReference type="AlphaFoldDB" id="A0A5P2CB26"/>
<evidence type="ECO:0000256" key="1">
    <source>
        <dbReference type="ARBA" id="ARBA00022801"/>
    </source>
</evidence>
<evidence type="ECO:0000256" key="4">
    <source>
        <dbReference type="PROSITE-ProRule" id="PRU00050"/>
    </source>
</evidence>
<dbReference type="EC" id="3.1.1.61" evidence="2"/>
<name>A0A5P2CB26_STRVZ</name>
<dbReference type="PANTHER" id="PTHR42872:SF6">
    <property type="entry name" value="PROTEIN-GLUTAMATE METHYLESTERASE_PROTEIN-GLUTAMINE GLUTAMINASE"/>
    <property type="match status" value="1"/>
</dbReference>
<dbReference type="EMBL" id="CP029191">
    <property type="protein sequence ID" value="QES39956.1"/>
    <property type="molecule type" value="Genomic_DNA"/>
</dbReference>
<dbReference type="RefSeq" id="WP_150182126.1">
    <property type="nucleotide sequence ID" value="NZ_CP029191.1"/>
</dbReference>
<dbReference type="SUPFAM" id="SSF52738">
    <property type="entry name" value="Methylesterase CheB, C-terminal domain"/>
    <property type="match status" value="1"/>
</dbReference>
<feature type="active site" evidence="4">
    <location>
        <position position="20"/>
    </location>
</feature>
<feature type="active site" evidence="4">
    <location>
        <position position="136"/>
    </location>
</feature>
<accession>A0A5P2CB26</accession>
<evidence type="ECO:0000256" key="2">
    <source>
        <dbReference type="ARBA" id="ARBA00039140"/>
    </source>
</evidence>
<dbReference type="CDD" id="cd16433">
    <property type="entry name" value="CheB"/>
    <property type="match status" value="1"/>
</dbReference>